<comment type="caution">
    <text evidence="7">The sequence shown here is derived from an EMBL/GenBank/DDBJ whole genome shotgun (WGS) entry which is preliminary data.</text>
</comment>
<keyword evidence="5" id="KW-0539">Nucleus</keyword>
<reference evidence="7 8" key="1">
    <citation type="journal article" date="2024" name="Nat. Commun.">
        <title>Phylogenomics reveals the evolutionary origins of lichenization in chlorophyte algae.</title>
        <authorList>
            <person name="Puginier C."/>
            <person name="Libourel C."/>
            <person name="Otte J."/>
            <person name="Skaloud P."/>
            <person name="Haon M."/>
            <person name="Grisel S."/>
            <person name="Petersen M."/>
            <person name="Berrin J.G."/>
            <person name="Delaux P.M."/>
            <person name="Dal Grande F."/>
            <person name="Keller J."/>
        </authorList>
    </citation>
    <scope>NUCLEOTIDE SEQUENCE [LARGE SCALE GENOMIC DNA]</scope>
    <source>
        <strain evidence="7 8">SAG 2523</strain>
    </source>
</reference>
<dbReference type="EMBL" id="JALJOV010000228">
    <property type="protein sequence ID" value="KAK9865670.1"/>
    <property type="molecule type" value="Genomic_DNA"/>
</dbReference>
<evidence type="ECO:0000256" key="4">
    <source>
        <dbReference type="ARBA" id="ARBA00022790"/>
    </source>
</evidence>
<dbReference type="PANTHER" id="PTHR13339:SF0">
    <property type="entry name" value="COP9 SIGNALOSOME COMPLEX SUBUNIT 8"/>
    <property type="match status" value="1"/>
</dbReference>
<evidence type="ECO:0000259" key="6">
    <source>
        <dbReference type="Pfam" id="PF10075"/>
    </source>
</evidence>
<dbReference type="Proteomes" id="UP001485043">
    <property type="component" value="Unassembled WGS sequence"/>
</dbReference>
<dbReference type="AlphaFoldDB" id="A0AAW1TA66"/>
<dbReference type="Gene3D" id="1.25.40.990">
    <property type="match status" value="1"/>
</dbReference>
<accession>A0AAW1TA66</accession>
<feature type="domain" description="CSN8/PSMD8/EIF3K" evidence="6">
    <location>
        <begin position="39"/>
        <end position="169"/>
    </location>
</feature>
<dbReference type="GO" id="GO:0010387">
    <property type="term" value="P:COP9 signalosome assembly"/>
    <property type="evidence" value="ECO:0007669"/>
    <property type="project" value="InterPro"/>
</dbReference>
<dbReference type="GO" id="GO:0008180">
    <property type="term" value="C:COP9 signalosome"/>
    <property type="evidence" value="ECO:0007669"/>
    <property type="project" value="UniProtKB-KW"/>
</dbReference>
<evidence type="ECO:0000313" key="8">
    <source>
        <dbReference type="Proteomes" id="UP001485043"/>
    </source>
</evidence>
<dbReference type="GO" id="GO:0005737">
    <property type="term" value="C:cytoplasm"/>
    <property type="evidence" value="ECO:0007669"/>
    <property type="project" value="UniProtKB-SubCell"/>
</dbReference>
<name>A0AAW1TA66_9CHLO</name>
<evidence type="ECO:0000256" key="5">
    <source>
        <dbReference type="ARBA" id="ARBA00023242"/>
    </source>
</evidence>
<sequence length="195" mass="22101">MTALAQWQIAVQQGEWSLVAPLLDQEELEFGKTLEKDLWPFDLHILGHIYNGELPDARFVWKRTPKSAQQEPCNQAAFTLLQHLWNKEYQMRWPAMNSQHWSLHTVPLIAALASKLQAQTIVLISEAYSSISVDKASSFLGCSAKDTLNIAQAQHWESSADGMMLKIVRSTPSTAERSSIKQLQHLSQYVLQLET</sequence>
<gene>
    <name evidence="7" type="ORF">WJX84_007268</name>
</gene>
<keyword evidence="4" id="KW-0736">Signalosome</keyword>
<dbReference type="InterPro" id="IPR033205">
    <property type="entry name" value="COP9_CSN8"/>
</dbReference>
<keyword evidence="3" id="KW-0963">Cytoplasm</keyword>
<evidence type="ECO:0000256" key="2">
    <source>
        <dbReference type="ARBA" id="ARBA00004496"/>
    </source>
</evidence>
<evidence type="ECO:0000256" key="3">
    <source>
        <dbReference type="ARBA" id="ARBA00022490"/>
    </source>
</evidence>
<dbReference type="InterPro" id="IPR033464">
    <property type="entry name" value="CSN8_PSD8_EIF3K"/>
</dbReference>
<keyword evidence="8" id="KW-1185">Reference proteome</keyword>
<evidence type="ECO:0000256" key="1">
    <source>
        <dbReference type="ARBA" id="ARBA00004123"/>
    </source>
</evidence>
<dbReference type="GO" id="GO:0000338">
    <property type="term" value="P:protein deneddylation"/>
    <property type="evidence" value="ECO:0007669"/>
    <property type="project" value="InterPro"/>
</dbReference>
<evidence type="ECO:0000313" key="7">
    <source>
        <dbReference type="EMBL" id="KAK9865670.1"/>
    </source>
</evidence>
<proteinExistence type="predicted"/>
<organism evidence="7 8">
    <name type="scientific">Apatococcus fuscideae</name>
    <dbReference type="NCBI Taxonomy" id="2026836"/>
    <lineage>
        <taxon>Eukaryota</taxon>
        <taxon>Viridiplantae</taxon>
        <taxon>Chlorophyta</taxon>
        <taxon>core chlorophytes</taxon>
        <taxon>Trebouxiophyceae</taxon>
        <taxon>Chlorellales</taxon>
        <taxon>Chlorellaceae</taxon>
        <taxon>Apatococcus</taxon>
    </lineage>
</organism>
<comment type="subcellular location">
    <subcellularLocation>
        <location evidence="2">Cytoplasm</location>
    </subcellularLocation>
    <subcellularLocation>
        <location evidence="1">Nucleus</location>
    </subcellularLocation>
</comment>
<dbReference type="PANTHER" id="PTHR13339">
    <property type="entry name" value="COP9 SIGNALOSOME COMPLEX SUBUNIT 8"/>
    <property type="match status" value="1"/>
</dbReference>
<dbReference type="Pfam" id="PF10075">
    <property type="entry name" value="CSN8_PSD8_EIF3K"/>
    <property type="match status" value="1"/>
</dbReference>
<protein>
    <recommendedName>
        <fullName evidence="6">CSN8/PSMD8/EIF3K domain-containing protein</fullName>
    </recommendedName>
</protein>